<protein>
    <submittedName>
        <fullName evidence="1">Sulfotransferase family protein</fullName>
    </submittedName>
</protein>
<keyword evidence="2" id="KW-1185">Reference proteome</keyword>
<evidence type="ECO:0000313" key="2">
    <source>
        <dbReference type="Proteomes" id="UP001208690"/>
    </source>
</evidence>
<dbReference type="SUPFAM" id="SSF52540">
    <property type="entry name" value="P-loop containing nucleoside triphosphate hydrolases"/>
    <property type="match status" value="1"/>
</dbReference>
<comment type="caution">
    <text evidence="1">The sequence shown here is derived from an EMBL/GenBank/DDBJ whole genome shotgun (WGS) entry which is preliminary data.</text>
</comment>
<reference evidence="1 2" key="1">
    <citation type="submission" date="2022-04" db="EMBL/GenBank/DDBJ databases">
        <title>Roseobacter sp. WL0113 is a bacterium isolated from neritic sediment.</title>
        <authorList>
            <person name="Wang L."/>
            <person name="He W."/>
            <person name="Zhang D.-F."/>
        </authorList>
    </citation>
    <scope>NUCLEOTIDE SEQUENCE [LARGE SCALE GENOMIC DNA]</scope>
    <source>
        <strain evidence="1 2">WL0113</strain>
    </source>
</reference>
<dbReference type="Proteomes" id="UP001208690">
    <property type="component" value="Unassembled WGS sequence"/>
</dbReference>
<dbReference type="RefSeq" id="WP_263844987.1">
    <property type="nucleotide sequence ID" value="NZ_JALIEB010000009.1"/>
</dbReference>
<organism evidence="1 2">
    <name type="scientific">Roseobacter sinensis</name>
    <dbReference type="NCBI Taxonomy" id="2931391"/>
    <lineage>
        <taxon>Bacteria</taxon>
        <taxon>Pseudomonadati</taxon>
        <taxon>Pseudomonadota</taxon>
        <taxon>Alphaproteobacteria</taxon>
        <taxon>Rhodobacterales</taxon>
        <taxon>Roseobacteraceae</taxon>
        <taxon>Roseobacter</taxon>
    </lineage>
</organism>
<evidence type="ECO:0000313" key="1">
    <source>
        <dbReference type="EMBL" id="MCV3272671.1"/>
    </source>
</evidence>
<gene>
    <name evidence="1" type="ORF">MUB52_14635</name>
</gene>
<proteinExistence type="predicted"/>
<dbReference type="InterPro" id="IPR027417">
    <property type="entry name" value="P-loop_NTPase"/>
</dbReference>
<dbReference type="EMBL" id="JALIEB010000009">
    <property type="protein sequence ID" value="MCV3272671.1"/>
    <property type="molecule type" value="Genomic_DNA"/>
</dbReference>
<sequence>MTNFILPDPKIVFIHLPKTAGTSVKAALGGRVAQRFFGHIPKRYAEWARLAVIREPKARFLSAFRMFKYGNDGVGDYYTQPRWPDLTIAKALDVLEDPWIGHDRSARNLSWNLKHHLIPQTHPFNCLHLATRVLRLEQLDSDFARACAELGLTATLPKLRPSRGPTDGKDTWTAEDEARFRRLFAADYEVLGYGADGNGKMQLPPRAETDETVYQLWSAYFSSRVIGTDRAATALPDPDVALEPFVDCVIPGRPEASWAGRSKDLNAHFHKLQPEFSGSSRLSHLLACTIVVIRRDPACLPAQRLFWRILDEQFDAIRGELSLRWLVAIADTLTDLGRSDVERATALNASVFANSCKLYETELSVFYPERPWPPKARLSRGGPLFDGMITYWTEKGDMVENMFARSAAIAERTPVAGQVLMEVIERLRIGPTVYRRFGRIAGQPAVPLVTDEVRTRMQRMMKRRL</sequence>
<name>A0ABT3BGG7_9RHOB</name>
<accession>A0ABT3BGG7</accession>